<dbReference type="OrthoDB" id="294702at2759"/>
<dbReference type="AlphaFoldDB" id="A0A9W4XWG2"/>
<comment type="caution">
    <text evidence="2">The sequence shown here is derived from an EMBL/GenBank/DDBJ whole genome shotgun (WGS) entry which is preliminary data.</text>
</comment>
<sequence>MGALEFLCSTRFHKSLTLPPNPSTNRLTPLRVTYSDFGAAESSNVVLFCGGLFGTRLTYAVLDRLAKEKGVRIVCPDRPGIGGTGDDGGGVRARVALWLEIVPSLLTHLSIPYVSLGSHSAGTIYAFNILLSYPHLLHPTTPSITFFAPWVHQSHTKVAKLQAAALLPASLIGGLSPLAKFVNGNVMPVVASSGGLLKGMRTSLSNPSTPTSSELSSTSADRGSDDASAGLETLDLNLDDAKVVAELRNHIATFVFAEELAGVSEDAQLLLRKPASEITAWCPASSARQWTDIDDIPALLSQLVDEEKALGRERKWCVDVFHAESDHMTGDRGRSWFDECWKKEETKGRFAYRSKVVVGGDHDFLVDPGVGASRVWLERLGEIDGGERGT</sequence>
<gene>
    <name evidence="2" type="ORF">PDIGIT_LOCUS13991</name>
</gene>
<dbReference type="SUPFAM" id="SSF53474">
    <property type="entry name" value="alpha/beta-Hydrolases"/>
    <property type="match status" value="1"/>
</dbReference>
<proteinExistence type="predicted"/>
<reference evidence="2" key="1">
    <citation type="submission" date="2023-01" db="EMBL/GenBank/DDBJ databases">
        <authorList>
            <person name="Van Ghelder C."/>
            <person name="Rancurel C."/>
        </authorList>
    </citation>
    <scope>NUCLEOTIDE SEQUENCE</scope>
    <source>
        <strain evidence="2">CNCM I-4278</strain>
    </source>
</reference>
<dbReference type="InterPro" id="IPR029058">
    <property type="entry name" value="AB_hydrolase_fold"/>
</dbReference>
<dbReference type="Gene3D" id="3.40.50.1820">
    <property type="entry name" value="alpha/beta hydrolase"/>
    <property type="match status" value="1"/>
</dbReference>
<evidence type="ECO:0000313" key="2">
    <source>
        <dbReference type="EMBL" id="CAI6340806.1"/>
    </source>
</evidence>
<evidence type="ECO:0000313" key="3">
    <source>
        <dbReference type="Proteomes" id="UP001152607"/>
    </source>
</evidence>
<evidence type="ECO:0008006" key="4">
    <source>
        <dbReference type="Google" id="ProtNLM"/>
    </source>
</evidence>
<evidence type="ECO:0000256" key="1">
    <source>
        <dbReference type="SAM" id="MobiDB-lite"/>
    </source>
</evidence>
<name>A0A9W4XWG2_9PLEO</name>
<accession>A0A9W4XWG2</accession>
<feature type="region of interest" description="Disordered" evidence="1">
    <location>
        <begin position="201"/>
        <end position="226"/>
    </location>
</feature>
<keyword evidence="3" id="KW-1185">Reference proteome</keyword>
<organism evidence="2 3">
    <name type="scientific">Periconia digitata</name>
    <dbReference type="NCBI Taxonomy" id="1303443"/>
    <lineage>
        <taxon>Eukaryota</taxon>
        <taxon>Fungi</taxon>
        <taxon>Dikarya</taxon>
        <taxon>Ascomycota</taxon>
        <taxon>Pezizomycotina</taxon>
        <taxon>Dothideomycetes</taxon>
        <taxon>Pleosporomycetidae</taxon>
        <taxon>Pleosporales</taxon>
        <taxon>Massarineae</taxon>
        <taxon>Periconiaceae</taxon>
        <taxon>Periconia</taxon>
    </lineage>
</organism>
<dbReference type="EMBL" id="CAOQHR010000011">
    <property type="protein sequence ID" value="CAI6340806.1"/>
    <property type="molecule type" value="Genomic_DNA"/>
</dbReference>
<protein>
    <recommendedName>
        <fullName evidence="4">AB hydrolase-1 domain-containing protein</fullName>
    </recommendedName>
</protein>
<feature type="compositionally biased region" description="Low complexity" evidence="1">
    <location>
        <begin position="202"/>
        <end position="219"/>
    </location>
</feature>
<dbReference type="Proteomes" id="UP001152607">
    <property type="component" value="Unassembled WGS sequence"/>
</dbReference>